<feature type="region of interest" description="Disordered" evidence="9">
    <location>
        <begin position="887"/>
        <end position="956"/>
    </location>
</feature>
<keyword evidence="6" id="KW-0511">Multifunctional enzyme</keyword>
<feature type="region of interest" description="Disordered" evidence="9">
    <location>
        <begin position="1"/>
        <end position="249"/>
    </location>
</feature>
<evidence type="ECO:0000256" key="9">
    <source>
        <dbReference type="SAM" id="MobiDB-lite"/>
    </source>
</evidence>
<dbReference type="Pfam" id="PF00905">
    <property type="entry name" value="Transpeptidase"/>
    <property type="match status" value="1"/>
</dbReference>
<dbReference type="Proteomes" id="UP000239203">
    <property type="component" value="Unassembled WGS sequence"/>
</dbReference>
<dbReference type="InterPro" id="IPR001264">
    <property type="entry name" value="Glyco_trans_51"/>
</dbReference>
<keyword evidence="5" id="KW-0378">Hydrolase</keyword>
<dbReference type="InterPro" id="IPR050396">
    <property type="entry name" value="Glycosyltr_51/Transpeptidase"/>
</dbReference>
<evidence type="ECO:0000259" key="11">
    <source>
        <dbReference type="Pfam" id="PF00905"/>
    </source>
</evidence>
<keyword evidence="10" id="KW-0472">Membrane</keyword>
<dbReference type="GO" id="GO:0008658">
    <property type="term" value="F:penicillin binding"/>
    <property type="evidence" value="ECO:0007669"/>
    <property type="project" value="InterPro"/>
</dbReference>
<name>A0A2S6GS63_9PSEU</name>
<evidence type="ECO:0000259" key="12">
    <source>
        <dbReference type="Pfam" id="PF00912"/>
    </source>
</evidence>
<keyword evidence="10" id="KW-1133">Transmembrane helix</keyword>
<evidence type="ECO:0000313" key="14">
    <source>
        <dbReference type="Proteomes" id="UP000239203"/>
    </source>
</evidence>
<dbReference type="SUPFAM" id="SSF53955">
    <property type="entry name" value="Lysozyme-like"/>
    <property type="match status" value="1"/>
</dbReference>
<dbReference type="InterPro" id="IPR001460">
    <property type="entry name" value="PCN-bd_Tpept"/>
</dbReference>
<comment type="catalytic activity">
    <reaction evidence="8">
        <text>[GlcNAc-(1-&gt;4)-Mur2Ac(oyl-L-Ala-gamma-D-Glu-L-Lys-D-Ala-D-Ala)](n)-di-trans,octa-cis-undecaprenyl diphosphate + beta-D-GlcNAc-(1-&gt;4)-Mur2Ac(oyl-L-Ala-gamma-D-Glu-L-Lys-D-Ala-D-Ala)-di-trans,octa-cis-undecaprenyl diphosphate = [GlcNAc-(1-&gt;4)-Mur2Ac(oyl-L-Ala-gamma-D-Glu-L-Lys-D-Ala-D-Ala)](n+1)-di-trans,octa-cis-undecaprenyl diphosphate + di-trans,octa-cis-undecaprenyl diphosphate + H(+)</text>
        <dbReference type="Rhea" id="RHEA:23708"/>
        <dbReference type="Rhea" id="RHEA-COMP:9602"/>
        <dbReference type="Rhea" id="RHEA-COMP:9603"/>
        <dbReference type="ChEBI" id="CHEBI:15378"/>
        <dbReference type="ChEBI" id="CHEBI:58405"/>
        <dbReference type="ChEBI" id="CHEBI:60033"/>
        <dbReference type="ChEBI" id="CHEBI:78435"/>
        <dbReference type="EC" id="2.4.99.28"/>
    </reaction>
</comment>
<dbReference type="Gene3D" id="3.40.710.10">
    <property type="entry name" value="DD-peptidase/beta-lactamase superfamily"/>
    <property type="match status" value="1"/>
</dbReference>
<gene>
    <name evidence="13" type="ORF">CLV40_106259</name>
</gene>
<feature type="domain" description="Penicillin-binding protein transpeptidase" evidence="11">
    <location>
        <begin position="572"/>
        <end position="827"/>
    </location>
</feature>
<dbReference type="AlphaFoldDB" id="A0A2S6GS63"/>
<dbReference type="Gene3D" id="1.10.3810.10">
    <property type="entry name" value="Biosynthetic peptidoglycan transglycosylase-like"/>
    <property type="match status" value="1"/>
</dbReference>
<dbReference type="PANTHER" id="PTHR32282:SF34">
    <property type="entry name" value="PENICILLIN-BINDING PROTEIN 1A"/>
    <property type="match status" value="1"/>
</dbReference>
<accession>A0A2S6GS63</accession>
<dbReference type="GO" id="GO:0009002">
    <property type="term" value="F:serine-type D-Ala-D-Ala carboxypeptidase activity"/>
    <property type="evidence" value="ECO:0007669"/>
    <property type="project" value="UniProtKB-EC"/>
</dbReference>
<organism evidence="13 14">
    <name type="scientific">Actinokineospora auranticolor</name>
    <dbReference type="NCBI Taxonomy" id="155976"/>
    <lineage>
        <taxon>Bacteria</taxon>
        <taxon>Bacillati</taxon>
        <taxon>Actinomycetota</taxon>
        <taxon>Actinomycetes</taxon>
        <taxon>Pseudonocardiales</taxon>
        <taxon>Pseudonocardiaceae</taxon>
        <taxon>Actinokineospora</taxon>
    </lineage>
</organism>
<keyword evidence="1 13" id="KW-0121">Carboxypeptidase</keyword>
<dbReference type="GO" id="GO:0030288">
    <property type="term" value="C:outer membrane-bounded periplasmic space"/>
    <property type="evidence" value="ECO:0007669"/>
    <property type="project" value="TreeGrafter"/>
</dbReference>
<keyword evidence="10" id="KW-0812">Transmembrane</keyword>
<evidence type="ECO:0000313" key="13">
    <source>
        <dbReference type="EMBL" id="PPK68026.1"/>
    </source>
</evidence>
<keyword evidence="4" id="KW-0808">Transferase</keyword>
<dbReference type="RefSeq" id="WP_104479297.1">
    <property type="nucleotide sequence ID" value="NZ_CP154825.1"/>
</dbReference>
<comment type="catalytic activity">
    <reaction evidence="7">
        <text>Preferential cleavage: (Ac)2-L-Lys-D-Ala-|-D-Ala. Also transpeptidation of peptidyl-alanyl moieties that are N-acyl substituents of D-alanine.</text>
        <dbReference type="EC" id="3.4.16.4"/>
    </reaction>
</comment>
<sequence>MNDHSDHRRRPEPEWPSGDDPDTGRASGSDGKPKDPAAGGKADQPKEESTGFWSPLWEDDGDGDAPGPGPARGDAPRQPGPGPRGPQAGPANGRGPGGPNRPAGPPQGGPGKPNGAPPRPGAPAPGPGGPGGRGPNGPGGPGGPSAPTSVMGAPGRPGGPNGPGGPRPTDATMAITPPGAADRTVAIPPAKPDPGAAQTVFIPKGHGQTRPSEPQLLTHREPEPDLDDYDDEKPDVDTAQPSEEELRKRRRKKIWRRVRRTLYVAAGLMIVGPIVAFFITYQLVDVDNPNDVARDQDKVVTLLYANGDEMAKIAKPEANRVMLKPGEIPKTVLHAVYAAEDSTFETNAGFDITGIMRAVWNNATGGKGGGSTITQQYIKTASGDDDPTLTRKWVEVVKAYKMNETYSKDEIITAYLNTIYFGRGAWGIASAAKMYYGVTDLNQLTKSQAALLGGMIQSPSRYKDTTYQHSRWDFVTKQMVQNGWMTEAELREAAFPELVPMEQNKAVSLTGPRARIPFLIEDELASLGYSMDKVKKNGYKITTTIDPRAQQLAEDAVNDVMKNQPKNLMPGMVAVDPKTGGVLAYYGGADPNGLDWAGTEQEPGSSFKPFDLVGLLHKNQGLGKLYDSSPYKVPGIDRTITNASTPKCEECTVAEAMKQSLNSVFTKMVVEDVGPANVAKAAREAGITSEKIEETSFNIAIGGGNTRVSTLEMASAYATFASGGMRRPPHMIAKIEYPNGGTAWEASGEAKYAEVQAFDPDDAEQNQKIARNVTEALLPIPQSSGIPCAKERLCAGKTGTHQWTDPKNPGKKSNDNAKAWMVGYTPQVSTAVSLSALDGAPVRNDKDKPIYGAGVPGQIWQKFMNNYLGNSPKENFGRFVAIGEPDRSSISTSAKPSSTANSQPPVTTTEQPTTAAPTTTTPTGGEETTTTTTTSRTRPTKPGGPTETEIPLPGNN</sequence>
<protein>
    <submittedName>
        <fullName evidence="13">Membrane peptidoglycan carboxypeptidase</fullName>
    </submittedName>
</protein>
<evidence type="ECO:0000256" key="3">
    <source>
        <dbReference type="ARBA" id="ARBA00022676"/>
    </source>
</evidence>
<evidence type="ECO:0000256" key="5">
    <source>
        <dbReference type="ARBA" id="ARBA00022801"/>
    </source>
</evidence>
<dbReference type="EMBL" id="PTIX01000006">
    <property type="protein sequence ID" value="PPK68026.1"/>
    <property type="molecule type" value="Genomic_DNA"/>
</dbReference>
<feature type="compositionally biased region" description="Pro residues" evidence="9">
    <location>
        <begin position="115"/>
        <end position="128"/>
    </location>
</feature>
<dbReference type="GO" id="GO:0009252">
    <property type="term" value="P:peptidoglycan biosynthetic process"/>
    <property type="evidence" value="ECO:0007669"/>
    <property type="project" value="TreeGrafter"/>
</dbReference>
<reference evidence="13 14" key="1">
    <citation type="submission" date="2018-02" db="EMBL/GenBank/DDBJ databases">
        <title>Genomic Encyclopedia of Archaeal and Bacterial Type Strains, Phase II (KMG-II): from individual species to whole genera.</title>
        <authorList>
            <person name="Goeker M."/>
        </authorList>
    </citation>
    <scope>NUCLEOTIDE SEQUENCE [LARGE SCALE GENOMIC DNA]</scope>
    <source>
        <strain evidence="13 14">YU 961-1</strain>
    </source>
</reference>
<evidence type="ECO:0000256" key="7">
    <source>
        <dbReference type="ARBA" id="ARBA00034000"/>
    </source>
</evidence>
<evidence type="ECO:0000256" key="8">
    <source>
        <dbReference type="ARBA" id="ARBA00049902"/>
    </source>
</evidence>
<dbReference type="SUPFAM" id="SSF56601">
    <property type="entry name" value="beta-lactamase/transpeptidase-like"/>
    <property type="match status" value="1"/>
</dbReference>
<evidence type="ECO:0000256" key="4">
    <source>
        <dbReference type="ARBA" id="ARBA00022679"/>
    </source>
</evidence>
<dbReference type="PANTHER" id="PTHR32282">
    <property type="entry name" value="BINDING PROTEIN TRANSPEPTIDASE, PUTATIVE-RELATED"/>
    <property type="match status" value="1"/>
</dbReference>
<dbReference type="OrthoDB" id="9766909at2"/>
<dbReference type="InterPro" id="IPR012338">
    <property type="entry name" value="Beta-lactam/transpept-like"/>
</dbReference>
<feature type="compositionally biased region" description="Low complexity" evidence="9">
    <location>
        <begin position="888"/>
        <end position="949"/>
    </location>
</feature>
<feature type="transmembrane region" description="Helical" evidence="10">
    <location>
        <begin position="261"/>
        <end position="284"/>
    </location>
</feature>
<keyword evidence="3" id="KW-0328">Glycosyltransferase</keyword>
<dbReference type="InterPro" id="IPR036950">
    <property type="entry name" value="PBP_transglycosylase"/>
</dbReference>
<feature type="region of interest" description="Disordered" evidence="9">
    <location>
        <begin position="798"/>
        <end position="817"/>
    </location>
</feature>
<dbReference type="Pfam" id="PF00912">
    <property type="entry name" value="Transgly"/>
    <property type="match status" value="1"/>
</dbReference>
<feature type="compositionally biased region" description="Basic and acidic residues" evidence="9">
    <location>
        <begin position="1"/>
        <end position="13"/>
    </location>
</feature>
<dbReference type="GO" id="GO:0006508">
    <property type="term" value="P:proteolysis"/>
    <property type="evidence" value="ECO:0007669"/>
    <property type="project" value="UniProtKB-KW"/>
</dbReference>
<feature type="compositionally biased region" description="Gly residues" evidence="9">
    <location>
        <begin position="129"/>
        <end position="143"/>
    </location>
</feature>
<evidence type="ECO:0000256" key="1">
    <source>
        <dbReference type="ARBA" id="ARBA00022645"/>
    </source>
</evidence>
<evidence type="ECO:0000256" key="10">
    <source>
        <dbReference type="SAM" id="Phobius"/>
    </source>
</evidence>
<feature type="domain" description="Glycosyl transferase family 51" evidence="12">
    <location>
        <begin position="308"/>
        <end position="479"/>
    </location>
</feature>
<comment type="caution">
    <text evidence="13">The sequence shown here is derived from an EMBL/GenBank/DDBJ whole genome shotgun (WGS) entry which is preliminary data.</text>
</comment>
<proteinExistence type="predicted"/>
<evidence type="ECO:0000256" key="2">
    <source>
        <dbReference type="ARBA" id="ARBA00022670"/>
    </source>
</evidence>
<keyword evidence="14" id="KW-1185">Reference proteome</keyword>
<feature type="compositionally biased region" description="Gly residues" evidence="9">
    <location>
        <begin position="155"/>
        <end position="164"/>
    </location>
</feature>
<dbReference type="GO" id="GO:0008955">
    <property type="term" value="F:peptidoglycan glycosyltransferase activity"/>
    <property type="evidence" value="ECO:0007669"/>
    <property type="project" value="UniProtKB-EC"/>
</dbReference>
<evidence type="ECO:0000256" key="6">
    <source>
        <dbReference type="ARBA" id="ARBA00023268"/>
    </source>
</evidence>
<feature type="compositionally biased region" description="Acidic residues" evidence="9">
    <location>
        <begin position="224"/>
        <end position="234"/>
    </location>
</feature>
<keyword evidence="2" id="KW-0645">Protease</keyword>
<dbReference type="InterPro" id="IPR023346">
    <property type="entry name" value="Lysozyme-like_dom_sf"/>
</dbReference>